<comment type="similarity">
    <text evidence="1">Belongs to the universal ribosomal protein uL18 family.</text>
</comment>
<dbReference type="GO" id="GO:0003735">
    <property type="term" value="F:structural constituent of ribosome"/>
    <property type="evidence" value="ECO:0007669"/>
    <property type="project" value="InterPro"/>
</dbReference>
<dbReference type="Proteomes" id="UP000825935">
    <property type="component" value="Chromosome 31"/>
</dbReference>
<comment type="caution">
    <text evidence="4">The sequence shown here is derived from an EMBL/GenBank/DDBJ whole genome shotgun (WGS) entry which is preliminary data.</text>
</comment>
<dbReference type="Gene3D" id="3.30.420.100">
    <property type="match status" value="1"/>
</dbReference>
<name>A0A8T2QXP2_CERRI</name>
<dbReference type="AlphaFoldDB" id="A0A8T2QXP2"/>
<dbReference type="GO" id="GO:0005840">
    <property type="term" value="C:ribosome"/>
    <property type="evidence" value="ECO:0007669"/>
    <property type="project" value="UniProtKB-KW"/>
</dbReference>
<dbReference type="GO" id="GO:1990904">
    <property type="term" value="C:ribonucleoprotein complex"/>
    <property type="evidence" value="ECO:0007669"/>
    <property type="project" value="UniProtKB-KW"/>
</dbReference>
<dbReference type="OrthoDB" id="1932324at2759"/>
<dbReference type="GO" id="GO:0008097">
    <property type="term" value="F:5S rRNA binding"/>
    <property type="evidence" value="ECO:0007669"/>
    <property type="project" value="TreeGrafter"/>
</dbReference>
<gene>
    <name evidence="4" type="ORF">KP509_31G034800</name>
</gene>
<evidence type="ECO:0000256" key="2">
    <source>
        <dbReference type="ARBA" id="ARBA00022980"/>
    </source>
</evidence>
<accession>A0A8T2QXP2</accession>
<organism evidence="4 5">
    <name type="scientific">Ceratopteris richardii</name>
    <name type="common">Triangle waterfern</name>
    <dbReference type="NCBI Taxonomy" id="49495"/>
    <lineage>
        <taxon>Eukaryota</taxon>
        <taxon>Viridiplantae</taxon>
        <taxon>Streptophyta</taxon>
        <taxon>Embryophyta</taxon>
        <taxon>Tracheophyta</taxon>
        <taxon>Polypodiopsida</taxon>
        <taxon>Polypodiidae</taxon>
        <taxon>Polypodiales</taxon>
        <taxon>Pteridineae</taxon>
        <taxon>Pteridaceae</taxon>
        <taxon>Parkerioideae</taxon>
        <taxon>Ceratopteris</taxon>
    </lineage>
</organism>
<keyword evidence="5" id="KW-1185">Reference proteome</keyword>
<dbReference type="PANTHER" id="PTHR12899">
    <property type="entry name" value="39S RIBOSOMAL PROTEIN L18, MITOCHONDRIAL"/>
    <property type="match status" value="1"/>
</dbReference>
<dbReference type="InterPro" id="IPR057268">
    <property type="entry name" value="Ribosomal_L18"/>
</dbReference>
<sequence>MALLAPQQLSWSRNLSSWVSPSPCISPPRTGAEGRAPFQLRIESGAGKKRVPRTESDKVLNLRSIKKLTGTVKRPRLLVFCSDKHLYAQVIVDTTKATLVSASTARYNGTIEKESGSPILHAAKKLGEEVAMECFKMGVSTVLYYRRGTLHWERVRTFRLAVEEFGLNIEYPK</sequence>
<evidence type="ECO:0000313" key="4">
    <source>
        <dbReference type="EMBL" id="KAH7288637.1"/>
    </source>
</evidence>
<dbReference type="CDD" id="cd00432">
    <property type="entry name" value="Ribosomal_L18_L5e"/>
    <property type="match status" value="1"/>
</dbReference>
<reference evidence="4" key="1">
    <citation type="submission" date="2021-08" db="EMBL/GenBank/DDBJ databases">
        <title>WGS assembly of Ceratopteris richardii.</title>
        <authorList>
            <person name="Marchant D.B."/>
            <person name="Chen G."/>
            <person name="Jenkins J."/>
            <person name="Shu S."/>
            <person name="Leebens-Mack J."/>
            <person name="Grimwood J."/>
            <person name="Schmutz J."/>
            <person name="Soltis P."/>
            <person name="Soltis D."/>
            <person name="Chen Z.-H."/>
        </authorList>
    </citation>
    <scope>NUCLEOTIDE SEQUENCE</scope>
    <source>
        <strain evidence="4">Whitten #5841</strain>
        <tissue evidence="4">Leaf</tissue>
    </source>
</reference>
<dbReference type="GO" id="GO:0006412">
    <property type="term" value="P:translation"/>
    <property type="evidence" value="ECO:0007669"/>
    <property type="project" value="InterPro"/>
</dbReference>
<evidence type="ECO:0008006" key="6">
    <source>
        <dbReference type="Google" id="ProtNLM"/>
    </source>
</evidence>
<dbReference type="Pfam" id="PF00861">
    <property type="entry name" value="Ribosomal_L18p"/>
    <property type="match status" value="1"/>
</dbReference>
<dbReference type="EMBL" id="CM035436">
    <property type="protein sequence ID" value="KAH7288637.1"/>
    <property type="molecule type" value="Genomic_DNA"/>
</dbReference>
<evidence type="ECO:0000313" key="5">
    <source>
        <dbReference type="Proteomes" id="UP000825935"/>
    </source>
</evidence>
<keyword evidence="2" id="KW-0689">Ribosomal protein</keyword>
<dbReference type="OMA" id="RMQKKFN"/>
<dbReference type="PANTHER" id="PTHR12899:SF8">
    <property type="entry name" value="RIBOSOMAL L18P_L5E FAMILY PROTEIN"/>
    <property type="match status" value="1"/>
</dbReference>
<evidence type="ECO:0000256" key="1">
    <source>
        <dbReference type="ARBA" id="ARBA00007116"/>
    </source>
</evidence>
<keyword evidence="3" id="KW-0687">Ribonucleoprotein</keyword>
<dbReference type="InterPro" id="IPR005484">
    <property type="entry name" value="Ribosomal_uL18_bac/plant/anim"/>
</dbReference>
<proteinExistence type="inferred from homology"/>
<evidence type="ECO:0000256" key="3">
    <source>
        <dbReference type="ARBA" id="ARBA00023274"/>
    </source>
</evidence>
<protein>
    <recommendedName>
        <fullName evidence="6">50S ribosomal protein L18, chloroplastic</fullName>
    </recommendedName>
</protein>
<dbReference type="SUPFAM" id="SSF53137">
    <property type="entry name" value="Translational machinery components"/>
    <property type="match status" value="1"/>
</dbReference>